<dbReference type="Proteomes" id="UP000225947">
    <property type="component" value="Segment"/>
</dbReference>
<reference evidence="2" key="1">
    <citation type="submission" date="2016-03" db="EMBL/GenBank/DDBJ databases">
        <title>Characterization of Acinetobacter baumannii phage vB_AbaM_ME3.</title>
        <authorList>
            <person name="Buttimer C.T.H."/>
            <person name="Elbreki M."/>
            <person name="Coffey A."/>
        </authorList>
    </citation>
    <scope>NUCLEOTIDE SEQUENCE [LARGE SCALE GENOMIC DNA]</scope>
</reference>
<proteinExistence type="predicted"/>
<evidence type="ECO:0000313" key="2">
    <source>
        <dbReference type="Proteomes" id="UP000225947"/>
    </source>
</evidence>
<dbReference type="EMBL" id="KU935715">
    <property type="protein sequence ID" value="AND75290.1"/>
    <property type="molecule type" value="Genomic_DNA"/>
</dbReference>
<keyword evidence="2" id="KW-1185">Reference proteome</keyword>
<protein>
    <submittedName>
        <fullName evidence="1">Uncharacterized protein</fullName>
    </submittedName>
</protein>
<gene>
    <name evidence="1" type="ORF">ME3_129</name>
</gene>
<evidence type="ECO:0000313" key="1">
    <source>
        <dbReference type="EMBL" id="AND75290.1"/>
    </source>
</evidence>
<organism evidence="1 2">
    <name type="scientific">Acinetobacter phage vB_AbaM_ME3</name>
    <dbReference type="NCBI Taxonomy" id="1837876"/>
    <lineage>
        <taxon>Viruses</taxon>
        <taxon>Duplodnaviria</taxon>
        <taxon>Heunggongvirae</taxon>
        <taxon>Uroviricota</taxon>
        <taxon>Caudoviricetes</taxon>
        <taxon>Metrivirus</taxon>
        <taxon>Metrivirus ME3</taxon>
    </lineage>
</organism>
<accession>A0A172Q0A2</accession>
<name>A0A172Q0A2_9CAUD</name>
<sequence length="72" mass="8006">MNVSDLIRQLNKIKKHTPQAEVCFVTESDTVEPISQLGIGFYKDDFPSKSSSILTIKEIPDEEGLTKIIVLG</sequence>